<feature type="transmembrane region" description="Helical" evidence="3">
    <location>
        <begin position="29"/>
        <end position="50"/>
    </location>
</feature>
<keyword evidence="3" id="KW-1133">Transmembrane helix</keyword>
<gene>
    <name evidence="5" type="ORF">IAB28_01210</name>
</gene>
<dbReference type="GO" id="GO:0006508">
    <property type="term" value="P:proteolysis"/>
    <property type="evidence" value="ECO:0007669"/>
    <property type="project" value="InterPro"/>
</dbReference>
<dbReference type="Proteomes" id="UP000824250">
    <property type="component" value="Unassembled WGS sequence"/>
</dbReference>
<dbReference type="Gene3D" id="3.90.70.10">
    <property type="entry name" value="Cysteine proteinases"/>
    <property type="match status" value="1"/>
</dbReference>
<comment type="caution">
    <text evidence="5">The sequence shown here is derived from an EMBL/GenBank/DDBJ whole genome shotgun (WGS) entry which is preliminary data.</text>
</comment>
<protein>
    <submittedName>
        <fullName evidence="5">Peptidase</fullName>
    </submittedName>
</protein>
<proteinExistence type="inferred from homology"/>
<dbReference type="InterPro" id="IPR025660">
    <property type="entry name" value="Pept_his_AS"/>
</dbReference>
<dbReference type="SUPFAM" id="SSF54001">
    <property type="entry name" value="Cysteine proteinases"/>
    <property type="match status" value="1"/>
</dbReference>
<organism evidence="5 6">
    <name type="scientific">Candidatus Copromonas faecavium</name>
    <name type="common">nom. illeg.</name>
    <dbReference type="NCBI Taxonomy" id="2840740"/>
    <lineage>
        <taxon>Bacteria</taxon>
        <taxon>Bacillati</taxon>
        <taxon>Bacillota</taxon>
        <taxon>Clostridia</taxon>
        <taxon>Lachnospirales</taxon>
        <taxon>Lachnospiraceae</taxon>
        <taxon>Candidatus Copromonas (nom. illeg.)</taxon>
    </lineage>
</organism>
<evidence type="ECO:0000259" key="4">
    <source>
        <dbReference type="SMART" id="SM00645"/>
    </source>
</evidence>
<accession>A0A9D1A225</accession>
<feature type="region of interest" description="Disordered" evidence="2">
    <location>
        <begin position="55"/>
        <end position="117"/>
    </location>
</feature>
<dbReference type="Pfam" id="PF00112">
    <property type="entry name" value="Peptidase_C1"/>
    <property type="match status" value="1"/>
</dbReference>
<dbReference type="InterPro" id="IPR000169">
    <property type="entry name" value="Pept_cys_AS"/>
</dbReference>
<evidence type="ECO:0000256" key="2">
    <source>
        <dbReference type="SAM" id="MobiDB-lite"/>
    </source>
</evidence>
<dbReference type="PANTHER" id="PTHR12411">
    <property type="entry name" value="CYSTEINE PROTEASE FAMILY C1-RELATED"/>
    <property type="match status" value="1"/>
</dbReference>
<dbReference type="InterPro" id="IPR038765">
    <property type="entry name" value="Papain-like_cys_pep_sf"/>
</dbReference>
<evidence type="ECO:0000313" key="6">
    <source>
        <dbReference type="Proteomes" id="UP000824250"/>
    </source>
</evidence>
<dbReference type="InterPro" id="IPR000668">
    <property type="entry name" value="Peptidase_C1A_C"/>
</dbReference>
<evidence type="ECO:0000313" key="5">
    <source>
        <dbReference type="EMBL" id="HIR04579.1"/>
    </source>
</evidence>
<dbReference type="PROSITE" id="PS00139">
    <property type="entry name" value="THIOL_PROTEASE_CYS"/>
    <property type="match status" value="1"/>
</dbReference>
<dbReference type="InterPro" id="IPR013128">
    <property type="entry name" value="Peptidase_C1A"/>
</dbReference>
<feature type="compositionally biased region" description="Basic and acidic residues" evidence="2">
    <location>
        <begin position="55"/>
        <end position="65"/>
    </location>
</feature>
<reference evidence="5" key="1">
    <citation type="submission" date="2020-10" db="EMBL/GenBank/DDBJ databases">
        <authorList>
            <person name="Gilroy R."/>
        </authorList>
    </citation>
    <scope>NUCLEOTIDE SEQUENCE</scope>
    <source>
        <strain evidence="5">CHK180-2868</strain>
    </source>
</reference>
<feature type="domain" description="Peptidase C1A papain C-terminal" evidence="4">
    <location>
        <begin position="120"/>
        <end position="332"/>
    </location>
</feature>
<dbReference type="SMART" id="SM00645">
    <property type="entry name" value="Pept_C1"/>
    <property type="match status" value="1"/>
</dbReference>
<reference evidence="5" key="2">
    <citation type="journal article" date="2021" name="PeerJ">
        <title>Extensive microbial diversity within the chicken gut microbiome revealed by metagenomics and culture.</title>
        <authorList>
            <person name="Gilroy R."/>
            <person name="Ravi A."/>
            <person name="Getino M."/>
            <person name="Pursley I."/>
            <person name="Horton D.L."/>
            <person name="Alikhan N.F."/>
            <person name="Baker D."/>
            <person name="Gharbi K."/>
            <person name="Hall N."/>
            <person name="Watson M."/>
            <person name="Adriaenssens E.M."/>
            <person name="Foster-Nyarko E."/>
            <person name="Jarju S."/>
            <person name="Secka A."/>
            <person name="Antonio M."/>
            <person name="Oren A."/>
            <person name="Chaudhuri R.R."/>
            <person name="La Ragione R."/>
            <person name="Hildebrand F."/>
            <person name="Pallen M.J."/>
        </authorList>
    </citation>
    <scope>NUCLEOTIDE SEQUENCE</scope>
    <source>
        <strain evidence="5">CHK180-2868</strain>
    </source>
</reference>
<dbReference type="CDD" id="cd02619">
    <property type="entry name" value="Peptidase_C1"/>
    <property type="match status" value="1"/>
</dbReference>
<dbReference type="AlphaFoldDB" id="A0A9D1A225"/>
<feature type="compositionally biased region" description="Polar residues" evidence="2">
    <location>
        <begin position="75"/>
        <end position="84"/>
    </location>
</feature>
<dbReference type="InterPro" id="IPR040528">
    <property type="entry name" value="Lectin-like"/>
</dbReference>
<name>A0A9D1A225_9FIRM</name>
<evidence type="ECO:0000256" key="3">
    <source>
        <dbReference type="SAM" id="Phobius"/>
    </source>
</evidence>
<evidence type="ECO:0000256" key="1">
    <source>
        <dbReference type="ARBA" id="ARBA00008455"/>
    </source>
</evidence>
<dbReference type="GO" id="GO:0008234">
    <property type="term" value="F:cysteine-type peptidase activity"/>
    <property type="evidence" value="ECO:0007669"/>
    <property type="project" value="InterPro"/>
</dbReference>
<keyword evidence="3" id="KW-0812">Transmembrane</keyword>
<dbReference type="Pfam" id="PF18560">
    <property type="entry name" value="Lectin_like"/>
    <property type="match status" value="1"/>
</dbReference>
<keyword evidence="3" id="KW-0472">Membrane</keyword>
<dbReference type="EMBL" id="DVGC01000006">
    <property type="protein sequence ID" value="HIR04579.1"/>
    <property type="molecule type" value="Genomic_DNA"/>
</dbReference>
<dbReference type="PROSITE" id="PS00639">
    <property type="entry name" value="THIOL_PROTEASE_HIS"/>
    <property type="match status" value="1"/>
</dbReference>
<sequence length="509" mass="55316">MKRVRRMGQSGFGTDGQERLFFRFVKRALYLPVILCILTAASGCGFSGTWAGEDRRTAETGKEMEAGQDAGSGWESESGQNAGSGQELEAGQDAGSGWELASGQDAGSSPKMESVQAPELPARFDLRERMELFPIPDQQDTGTCWAFAALAAVESSMPEELRIPLSADHMIFHNGFGFGMDGGDSSMAAAYLLSWQGPVAQEEDPFGDGNSPEGLEPVCHVQEIRILPEKDYEAIKQAVYTTGGVESSVYIPQEFREGDEKALCYKGEEEANHEVVIVGWDDEYPRENFSVSPDEDGAFLCRNSWGGQFGDEGYFYVSYEDCRIGTDAVSYSGIQPADRLTRIYQTDRCGWTGQMGFGTSDAWFSNRYEAGENVWIEAAGFYAVMPETSYQVYVTGDLSGERKLAAEGILEDAGFYTVPFSEAISVRSGESFFVAVSISSPGAVEPVAVEYAGDSTRLAGIDIQDGEGYISADGKSWQRTEESGANVCLKAYGAVRTEKDGVQTQDEGE</sequence>
<comment type="similarity">
    <text evidence="1">Belongs to the peptidase C1 family.</text>
</comment>